<name>A0ACC4CYT2_POPAL</name>
<evidence type="ECO:0000313" key="2">
    <source>
        <dbReference type="Proteomes" id="UP000309997"/>
    </source>
</evidence>
<reference evidence="1 2" key="1">
    <citation type="journal article" date="2024" name="Plant Biotechnol. J.">
        <title>Genome and CRISPR/Cas9 system of a widespread forest tree (Populus alba) in the world.</title>
        <authorList>
            <person name="Liu Y.J."/>
            <person name="Jiang P.F."/>
            <person name="Han X.M."/>
            <person name="Li X.Y."/>
            <person name="Wang H.M."/>
            <person name="Wang Y.J."/>
            <person name="Wang X.X."/>
            <person name="Zeng Q.Y."/>
        </authorList>
    </citation>
    <scope>NUCLEOTIDE SEQUENCE [LARGE SCALE GENOMIC DNA]</scope>
    <source>
        <strain evidence="2">cv. PAL-ZL1</strain>
    </source>
</reference>
<protein>
    <submittedName>
        <fullName evidence="1">Uncharacterized protein</fullName>
    </submittedName>
</protein>
<dbReference type="Proteomes" id="UP000309997">
    <property type="component" value="Unassembled WGS sequence"/>
</dbReference>
<keyword evidence="2" id="KW-1185">Reference proteome</keyword>
<gene>
    <name evidence="1" type="ORF">D5086_001477</name>
</gene>
<accession>A0ACC4CYT2</accession>
<evidence type="ECO:0000313" key="1">
    <source>
        <dbReference type="EMBL" id="KAL3610457.1"/>
    </source>
</evidence>
<sequence>MMTLLCSLFKLLPLWFAEEESNNQERRIGYRDSIFYHNIVNRNRKEGALRLYNDYFAENPKFTYSQFRRRFRISCRLFLRIANAVEAHNPYFKQRTNALSVLGLFCLQKVTAAHKILAYGIFVYLIDEYLRIRETIVIESLRAFIKAIIEVFGDWYLKAPNEVDICRLLSIEEQRGFSGMFWSIDYMHWKWKKCPITWHGMYIGHCCEPTIILEAVASQDL</sequence>
<dbReference type="EMBL" id="RCHU02000001">
    <property type="protein sequence ID" value="KAL3610457.1"/>
    <property type="molecule type" value="Genomic_DNA"/>
</dbReference>
<proteinExistence type="predicted"/>
<comment type="caution">
    <text evidence="1">The sequence shown here is derived from an EMBL/GenBank/DDBJ whole genome shotgun (WGS) entry which is preliminary data.</text>
</comment>
<organism evidence="1 2">
    <name type="scientific">Populus alba</name>
    <name type="common">White poplar</name>
    <dbReference type="NCBI Taxonomy" id="43335"/>
    <lineage>
        <taxon>Eukaryota</taxon>
        <taxon>Viridiplantae</taxon>
        <taxon>Streptophyta</taxon>
        <taxon>Embryophyta</taxon>
        <taxon>Tracheophyta</taxon>
        <taxon>Spermatophyta</taxon>
        <taxon>Magnoliopsida</taxon>
        <taxon>eudicotyledons</taxon>
        <taxon>Gunneridae</taxon>
        <taxon>Pentapetalae</taxon>
        <taxon>rosids</taxon>
        <taxon>fabids</taxon>
        <taxon>Malpighiales</taxon>
        <taxon>Salicaceae</taxon>
        <taxon>Saliceae</taxon>
        <taxon>Populus</taxon>
    </lineage>
</organism>